<dbReference type="Pfam" id="PF08101">
    <property type="entry name" value="Msb1-Mug8_dom"/>
    <property type="match status" value="1"/>
</dbReference>
<dbReference type="Gene3D" id="3.30.200.110">
    <property type="entry name" value="Inositol-pentakisphosphate 2-kinase, N-lobe"/>
    <property type="match status" value="1"/>
</dbReference>
<feature type="compositionally biased region" description="Basic and acidic residues" evidence="10">
    <location>
        <begin position="1532"/>
        <end position="1547"/>
    </location>
</feature>
<feature type="compositionally biased region" description="Polar residues" evidence="10">
    <location>
        <begin position="55"/>
        <end position="67"/>
    </location>
</feature>
<keyword evidence="5" id="KW-0547">Nucleotide-binding</keyword>
<feature type="compositionally biased region" description="Polar residues" evidence="10">
    <location>
        <begin position="2000"/>
        <end position="2014"/>
    </location>
</feature>
<feature type="compositionally biased region" description="Basic and acidic residues" evidence="10">
    <location>
        <begin position="1780"/>
        <end position="1794"/>
    </location>
</feature>
<dbReference type="GeneID" id="91094101"/>
<feature type="compositionally biased region" description="Polar residues" evidence="10">
    <location>
        <begin position="1641"/>
        <end position="1653"/>
    </location>
</feature>
<feature type="compositionally biased region" description="Basic and acidic residues" evidence="10">
    <location>
        <begin position="1885"/>
        <end position="1903"/>
    </location>
</feature>
<proteinExistence type="predicted"/>
<feature type="compositionally biased region" description="Basic and acidic residues" evidence="10">
    <location>
        <begin position="1740"/>
        <end position="1751"/>
    </location>
</feature>
<feature type="compositionally biased region" description="Pro residues" evidence="10">
    <location>
        <begin position="1425"/>
        <end position="1434"/>
    </location>
</feature>
<evidence type="ECO:0000256" key="1">
    <source>
        <dbReference type="ARBA" id="ARBA00001774"/>
    </source>
</evidence>
<dbReference type="PANTHER" id="PTHR14456:SF2">
    <property type="entry name" value="INOSITOL-PENTAKISPHOSPHATE 2-KINASE"/>
    <property type="match status" value="1"/>
</dbReference>
<keyword evidence="7" id="KW-0067">ATP-binding</keyword>
<name>A0AAX4JVC3_9TREE</name>
<feature type="compositionally biased region" description="Polar residues" evidence="10">
    <location>
        <begin position="521"/>
        <end position="530"/>
    </location>
</feature>
<reference evidence="12 13" key="1">
    <citation type="submission" date="2024-01" db="EMBL/GenBank/DDBJ databases">
        <title>Comparative genomics of Cryptococcus and Kwoniella reveals pathogenesis evolution and contrasting modes of karyotype evolution via chromosome fusion or intercentromeric recombination.</title>
        <authorList>
            <person name="Coelho M.A."/>
            <person name="David-Palma M."/>
            <person name="Shea T."/>
            <person name="Bowers K."/>
            <person name="McGinley-Smith S."/>
            <person name="Mohammad A.W."/>
            <person name="Gnirke A."/>
            <person name="Yurkov A.M."/>
            <person name="Nowrousian M."/>
            <person name="Sun S."/>
            <person name="Cuomo C.A."/>
            <person name="Heitman J."/>
        </authorList>
    </citation>
    <scope>NUCLEOTIDE SEQUENCE [LARGE SCALE GENOMIC DNA]</scope>
    <source>
        <strain evidence="12 13">CBS 6074</strain>
    </source>
</reference>
<dbReference type="InterPro" id="IPR009286">
    <property type="entry name" value="Ins_P5_2-kin"/>
</dbReference>
<evidence type="ECO:0000256" key="5">
    <source>
        <dbReference type="ARBA" id="ARBA00022741"/>
    </source>
</evidence>
<feature type="compositionally biased region" description="Basic residues" evidence="10">
    <location>
        <begin position="9"/>
        <end position="18"/>
    </location>
</feature>
<keyword evidence="4" id="KW-0808">Transferase</keyword>
<dbReference type="EC" id="2.7.1.158" evidence="2"/>
<feature type="compositionally biased region" description="Basic and acidic residues" evidence="10">
    <location>
        <begin position="1943"/>
        <end position="1965"/>
    </location>
</feature>
<keyword evidence="13" id="KW-1185">Reference proteome</keyword>
<dbReference type="GO" id="GO:0032958">
    <property type="term" value="P:inositol phosphate biosynthetic process"/>
    <property type="evidence" value="ECO:0007669"/>
    <property type="project" value="TreeGrafter"/>
</dbReference>
<feature type="region of interest" description="Disordered" evidence="10">
    <location>
        <begin position="1532"/>
        <end position="1586"/>
    </location>
</feature>
<feature type="compositionally biased region" description="Polar residues" evidence="10">
    <location>
        <begin position="1830"/>
        <end position="1843"/>
    </location>
</feature>
<evidence type="ECO:0000256" key="6">
    <source>
        <dbReference type="ARBA" id="ARBA00022777"/>
    </source>
</evidence>
<feature type="compositionally biased region" description="Polar residues" evidence="10">
    <location>
        <begin position="502"/>
        <end position="511"/>
    </location>
</feature>
<dbReference type="GO" id="GO:0035299">
    <property type="term" value="F:inositol-1,3,4,5,6-pentakisphosphate 2-kinase activity"/>
    <property type="evidence" value="ECO:0007669"/>
    <property type="project" value="UniProtKB-EC"/>
</dbReference>
<evidence type="ECO:0000256" key="7">
    <source>
        <dbReference type="ARBA" id="ARBA00022840"/>
    </source>
</evidence>
<protein>
    <recommendedName>
        <fullName evidence="3">Inositol-pentakisphosphate 2-kinase</fullName>
        <ecNumber evidence="2">2.7.1.158</ecNumber>
    </recommendedName>
    <alternativeName>
        <fullName evidence="9">Inositol-1,3,4,5,6-pentakisphosphate 2-kinase</fullName>
    </alternativeName>
    <alternativeName>
        <fullName evidence="8">Ins(1,3,4,5,6)P5 2-kinase</fullName>
    </alternativeName>
</protein>
<dbReference type="InterPro" id="IPR012965">
    <property type="entry name" value="Msb1/Mug8_dom"/>
</dbReference>
<feature type="region of interest" description="Disordered" evidence="10">
    <location>
        <begin position="2039"/>
        <end position="2062"/>
    </location>
</feature>
<evidence type="ECO:0000313" key="12">
    <source>
        <dbReference type="EMBL" id="WWC88520.1"/>
    </source>
</evidence>
<dbReference type="Pfam" id="PF06090">
    <property type="entry name" value="Ins_P5_2-kin"/>
    <property type="match status" value="1"/>
</dbReference>
<accession>A0AAX4JVC3</accession>
<comment type="catalytic activity">
    <reaction evidence="1">
        <text>1D-myo-inositol 1,3,4,5,6-pentakisphosphate + ATP = 1D-myo-inositol hexakisphosphate + ADP + H(+)</text>
        <dbReference type="Rhea" id="RHEA:20313"/>
        <dbReference type="ChEBI" id="CHEBI:15378"/>
        <dbReference type="ChEBI" id="CHEBI:30616"/>
        <dbReference type="ChEBI" id="CHEBI:57733"/>
        <dbReference type="ChEBI" id="CHEBI:58130"/>
        <dbReference type="ChEBI" id="CHEBI:456216"/>
        <dbReference type="EC" id="2.7.1.158"/>
    </reaction>
</comment>
<feature type="compositionally biased region" description="Basic and acidic residues" evidence="10">
    <location>
        <begin position="1403"/>
        <end position="1416"/>
    </location>
</feature>
<feature type="region of interest" description="Disordered" evidence="10">
    <location>
        <begin position="1641"/>
        <end position="1683"/>
    </location>
</feature>
<feature type="region of interest" description="Disordered" evidence="10">
    <location>
        <begin position="1403"/>
        <end position="1439"/>
    </location>
</feature>
<feature type="compositionally biased region" description="Low complexity" evidence="10">
    <location>
        <begin position="531"/>
        <end position="545"/>
    </location>
</feature>
<evidence type="ECO:0000256" key="9">
    <source>
        <dbReference type="ARBA" id="ARBA00030342"/>
    </source>
</evidence>
<feature type="region of interest" description="Disordered" evidence="10">
    <location>
        <begin position="476"/>
        <end position="554"/>
    </location>
</feature>
<feature type="compositionally biased region" description="Low complexity" evidence="10">
    <location>
        <begin position="1932"/>
        <end position="1942"/>
    </location>
</feature>
<feature type="compositionally biased region" description="Polar residues" evidence="10">
    <location>
        <begin position="1549"/>
        <end position="1564"/>
    </location>
</feature>
<dbReference type="RefSeq" id="XP_066075283.1">
    <property type="nucleotide sequence ID" value="XM_066219186.1"/>
</dbReference>
<evidence type="ECO:0000256" key="10">
    <source>
        <dbReference type="SAM" id="MobiDB-lite"/>
    </source>
</evidence>
<feature type="region of interest" description="Disordered" evidence="10">
    <location>
        <begin position="1454"/>
        <end position="1478"/>
    </location>
</feature>
<sequence length="2062" mass="226428">MVSILSFFNKKKGKKVRSRSPSPTSSPIQASAIPRPASSAGFNNGNKPNRFLSMRQKSSSSSTNQNDHIGRRGSGSELTRKRSKVRSPTSSKTNLTEAFLPKLELGFDIPQTGDSIQGGDQLDIHGVGEKVELKGEEKGVIDSLRLSTGEVKLAWEVIGKALRESDLDTHGLMLPLRPNTSITTQLYLLALYTLAIRPDLLSQFPTIAAQFAQPTSNPSEIWRERLTSILKDTESTSDIAETLKYTLRRLYPSPLEPLIDVGLYTKFVKAEQAASYPLDAYETLFSPRLKAGISNYLNEIFEVWSAIIIHAEQNTMTPGRIAHLLGWWTWGLGGDKIDNWKHLYHEWKNAGQSMEHLLYVWIRHQSTKSQLPTRLLELVESYPFSTSVSSETLPLPPSSFARQTLHVTLTSSVPVKEIACDPNVLLNAARSAQSDENTDTPLWLALTGETEGKGDHSTLLAEDSLKFLNQIGGNDDTTSITTPALIDTPQSVPLNDTPLYQPFSSTANGSNFRGRYHSHSGDLSSPSNGMTTSTTSPNLSSLGSPNEEDTPKSLKKQASLGILPKFENSAWDDFQKSGFGDSPKTVDQLGLTFSPKSTNTPSLSPVASLSTSDCNVQRSKAKKKATFDDPKHTKVDYGIEHEEVIEIDDAFMAFVEDAQLDTTITRSWPPFSLLRLASPIPSTKSKDPIEWLLVTVTYRPPPLPPPPPAEPISETSPERSFNRATSPSSSSRGNTPRGFKGITESFKRSSSFQSGMNLRKSFFGTSAFSLSKHASDELATLTEDDISGPRELRAPLSAQSLTPTEYTITEMGEMVKIPSPKEKSQSESTATPAMPALVKSTLNVEKDTDAITIKGSDVHGSISSGPSVDTLATEWQYVGEGAEHIVFSYIGSSSKEYNGKVIRLRKSQFIGNSPTDPEYRETQNQWISNLLPKLVPLELVIETREIILSENWTKELFTNADSVRPEERKLLGDLKSLVVGESKGMIMEDTTMNQKQDGRVNLAFEIKPKWGFLPDPSTITPPEAARIKSQVNRFIMHRHYKEHDVSADVQFDPLDLYSGDETKMGNAIKGLWSNWRQSEGKENNWRVFVDGQRVIPGKVETLARYFDGQDFEDQIATAIIPILETSTVFQTLKNLQSTLDPTDISDLASRFSSAYPQTEVFDTVYISNPTTEELKDFIEIYLRSPSAGKSDDSWSLRQRMIAFALSAIFKDCSVFVKFTLTSTDHSNNGNGNGKWEVVENSGKVKMIDLDLKPIQNLKKWKDTDDKIWKYWLETHPSPASTNIIDIESKVDQKLGEEQEDESIIQENGKSSSSLLDIPIRHKAIPGLTFGGDSENGLDDASTKALFVHTPDITRENTPLPTQISFPGIEQSTEHKLNPPQAISSGQNDQAMMNDDVRLRNESLTEPQHVQDDNEIRRTKRSLAPSPSPPPPVPMVLPSEDDQTHTLVHSNPEELNTTGMLASPEHTSIPMQDPESRAPSDAIKDLADDRISKADSGTIVEAGIAGVNEIADLALEAVATIKEDLTELITGDDEKTEVQEEAITDEKPSPQFTQEQSDVADTTTLPERETIAPTAPDAPDPSDEVDGLMLPEVTQSQTSEIPDPAEETVEDINIPQAELDNFYTPTETPLIAQIPSFEQSFASLSDTTAQQETPASIPEESVVRINEEEGHDEGDPERVEEQDNVKLIEPIESFSSAVTPKFTNLTIEAISPETEDANGELLINDKLSATHDAQDVETTSIDDRPDHSHSNDLQKSPILDDQPSHTPPVVIGFKEPFISNQRDDQAGDRERRADGDFAAPDTQAEGIVNTAPVSFDQDTAPHPRSPLPETDNININYIGNQTPSAEIPETSHTSDDTALAASAIDELEASALPPVEATEISPRSENNSKEAEEQHDIETPKANEETDAVPSTISHPAQETIEKTQPSGPPVLGAPITTATGTPPRDKTDTPLDAHPVQTEKSEVPRADGNPVEPTEQREKLIDPNEEAEVPPQAHEDVVEQINTKSAASVSQGEHSPTAEAVSNPAETLEEEIAQQNDGNIVLHLPPGNPAEPSHVQKTNIEA</sequence>
<gene>
    <name evidence="12" type="ORF">L201_003431</name>
</gene>
<evidence type="ECO:0000313" key="13">
    <source>
        <dbReference type="Proteomes" id="UP001355207"/>
    </source>
</evidence>
<evidence type="ECO:0000256" key="8">
    <source>
        <dbReference type="ARBA" id="ARBA00029574"/>
    </source>
</evidence>
<dbReference type="EMBL" id="CP144101">
    <property type="protein sequence ID" value="WWC88520.1"/>
    <property type="molecule type" value="Genomic_DNA"/>
</dbReference>
<feature type="compositionally biased region" description="Polar residues" evidence="10">
    <location>
        <begin position="1454"/>
        <end position="1469"/>
    </location>
</feature>
<feature type="region of interest" description="Disordered" evidence="10">
    <location>
        <begin position="702"/>
        <end position="746"/>
    </location>
</feature>
<evidence type="ECO:0000256" key="4">
    <source>
        <dbReference type="ARBA" id="ARBA00022679"/>
    </source>
</evidence>
<feature type="region of interest" description="Disordered" evidence="10">
    <location>
        <begin position="8"/>
        <end position="93"/>
    </location>
</feature>
<feature type="region of interest" description="Disordered" evidence="10">
    <location>
        <begin position="1710"/>
        <end position="2027"/>
    </location>
</feature>
<dbReference type="GO" id="GO:0005524">
    <property type="term" value="F:ATP binding"/>
    <property type="evidence" value="ECO:0007669"/>
    <property type="project" value="UniProtKB-KW"/>
</dbReference>
<dbReference type="Proteomes" id="UP001355207">
    <property type="component" value="Chromosome 4"/>
</dbReference>
<feature type="compositionally biased region" description="Polar residues" evidence="10">
    <location>
        <begin position="476"/>
        <end position="494"/>
    </location>
</feature>
<keyword evidence="6" id="KW-0418">Kinase</keyword>
<feature type="domain" description="Meiotically up-regulated protein Msb1/Mug8" evidence="11">
    <location>
        <begin position="202"/>
        <end position="652"/>
    </location>
</feature>
<dbReference type="PANTHER" id="PTHR14456">
    <property type="entry name" value="INOSITOL POLYPHOSPHATE KINASE 1"/>
    <property type="match status" value="1"/>
</dbReference>
<feature type="compositionally biased region" description="Polar residues" evidence="10">
    <location>
        <begin position="722"/>
        <end position="734"/>
    </location>
</feature>
<dbReference type="GO" id="GO:0005634">
    <property type="term" value="C:nucleus"/>
    <property type="evidence" value="ECO:0007669"/>
    <property type="project" value="TreeGrafter"/>
</dbReference>
<evidence type="ECO:0000256" key="2">
    <source>
        <dbReference type="ARBA" id="ARBA00012023"/>
    </source>
</evidence>
<dbReference type="InterPro" id="IPR043001">
    <property type="entry name" value="IP5_2-K_N_lobe"/>
</dbReference>
<evidence type="ECO:0000259" key="11">
    <source>
        <dbReference type="Pfam" id="PF08101"/>
    </source>
</evidence>
<organism evidence="12 13">
    <name type="scientific">Kwoniella dendrophila CBS 6074</name>
    <dbReference type="NCBI Taxonomy" id="1295534"/>
    <lineage>
        <taxon>Eukaryota</taxon>
        <taxon>Fungi</taxon>
        <taxon>Dikarya</taxon>
        <taxon>Basidiomycota</taxon>
        <taxon>Agaricomycotina</taxon>
        <taxon>Tremellomycetes</taxon>
        <taxon>Tremellales</taxon>
        <taxon>Cryptococcaceae</taxon>
        <taxon>Kwoniella</taxon>
    </lineage>
</organism>
<evidence type="ECO:0000256" key="3">
    <source>
        <dbReference type="ARBA" id="ARBA00014846"/>
    </source>
</evidence>